<dbReference type="GO" id="GO:0006108">
    <property type="term" value="P:malate metabolic process"/>
    <property type="evidence" value="ECO:0007669"/>
    <property type="project" value="TreeGrafter"/>
</dbReference>
<evidence type="ECO:0000256" key="5">
    <source>
        <dbReference type="PIRSR" id="PIRSR000106-2"/>
    </source>
</evidence>
<evidence type="ECO:0000256" key="2">
    <source>
        <dbReference type="ARBA" id="ARBA00008785"/>
    </source>
</evidence>
<organism evidence="10 11">
    <name type="scientific">Spodoptera exigua</name>
    <name type="common">Beet armyworm</name>
    <name type="synonym">Noctua fulgens</name>
    <dbReference type="NCBI Taxonomy" id="7107"/>
    <lineage>
        <taxon>Eukaryota</taxon>
        <taxon>Metazoa</taxon>
        <taxon>Ecdysozoa</taxon>
        <taxon>Arthropoda</taxon>
        <taxon>Hexapoda</taxon>
        <taxon>Insecta</taxon>
        <taxon>Pterygota</taxon>
        <taxon>Neoptera</taxon>
        <taxon>Endopterygota</taxon>
        <taxon>Lepidoptera</taxon>
        <taxon>Glossata</taxon>
        <taxon>Ditrysia</taxon>
        <taxon>Noctuoidea</taxon>
        <taxon>Noctuidae</taxon>
        <taxon>Amphipyrinae</taxon>
        <taxon>Spodoptera</taxon>
    </lineage>
</organism>
<reference evidence="10" key="1">
    <citation type="journal article" date="2021" name="G3 (Bethesda)">
        <title>Genome and transcriptome analysis of the beet armyworm Spodoptera exigua reveals targets for pest control. .</title>
        <authorList>
            <person name="Simon S."/>
            <person name="Breeschoten T."/>
            <person name="Jansen H.J."/>
            <person name="Dirks R.P."/>
            <person name="Schranz M.E."/>
            <person name="Ros V.I.D."/>
        </authorList>
    </citation>
    <scope>NUCLEOTIDE SEQUENCE</scope>
    <source>
        <strain evidence="10">TB_SE_WUR_2020</strain>
    </source>
</reference>
<dbReference type="SUPFAM" id="SSF51735">
    <property type="entry name" value="NAD(P)-binding Rossmann-fold domains"/>
    <property type="match status" value="1"/>
</dbReference>
<dbReference type="Proteomes" id="UP000814243">
    <property type="component" value="Unassembled WGS sequence"/>
</dbReference>
<keyword evidence="3 6" id="KW-0479">Metal-binding</keyword>
<feature type="binding site" evidence="5">
    <location>
        <position position="400"/>
    </location>
    <ligand>
        <name>(S)-malate</name>
        <dbReference type="ChEBI" id="CHEBI:15589"/>
    </ligand>
</feature>
<comment type="caution">
    <text evidence="10">The sequence shown here is derived from an EMBL/GenBank/DDBJ whole genome shotgun (WGS) entry which is preliminary data.</text>
</comment>
<comment type="similarity">
    <text evidence="2 7">Belongs to the malic enzymes family.</text>
</comment>
<evidence type="ECO:0000313" key="10">
    <source>
        <dbReference type="EMBL" id="KAH9631107.1"/>
    </source>
</evidence>
<dbReference type="NCBIfam" id="NF010052">
    <property type="entry name" value="PRK13529.1"/>
    <property type="match status" value="1"/>
</dbReference>
<dbReference type="PROSITE" id="PS00331">
    <property type="entry name" value="MALIC_ENZYMES"/>
    <property type="match status" value="1"/>
</dbReference>
<feature type="active site" description="Proton acceptor" evidence="4">
    <location>
        <position position="196"/>
    </location>
</feature>
<protein>
    <recommendedName>
        <fullName evidence="7">Malic enzyme</fullName>
    </recommendedName>
</protein>
<dbReference type="Pfam" id="PF00390">
    <property type="entry name" value="malic"/>
    <property type="match status" value="1"/>
</dbReference>
<feature type="active site" description="Proton donor" evidence="4">
    <location>
        <position position="125"/>
    </location>
</feature>
<dbReference type="GO" id="GO:0046872">
    <property type="term" value="F:metal ion binding"/>
    <property type="evidence" value="ECO:0007669"/>
    <property type="project" value="UniProtKB-KW"/>
</dbReference>
<feature type="domain" description="Malic enzyme N-terminal" evidence="9">
    <location>
        <begin position="102"/>
        <end position="283"/>
    </location>
</feature>
<keyword evidence="7" id="KW-0560">Oxidoreductase</keyword>
<dbReference type="PRINTS" id="PR00072">
    <property type="entry name" value="MALOXRDTASE"/>
</dbReference>
<dbReference type="InterPro" id="IPR046346">
    <property type="entry name" value="Aminoacid_DH-like_N_sf"/>
</dbReference>
<dbReference type="GO" id="GO:0051287">
    <property type="term" value="F:NAD binding"/>
    <property type="evidence" value="ECO:0007669"/>
    <property type="project" value="InterPro"/>
</dbReference>
<dbReference type="InterPro" id="IPR012302">
    <property type="entry name" value="Malic_NAD-bd"/>
</dbReference>
<feature type="binding site" evidence="6">
    <location>
        <position position="268"/>
    </location>
    <ligand>
        <name>a divalent metal cation</name>
        <dbReference type="ChEBI" id="CHEBI:60240"/>
    </ligand>
</feature>
<evidence type="ECO:0000256" key="7">
    <source>
        <dbReference type="RuleBase" id="RU003426"/>
    </source>
</evidence>
<feature type="binding site" evidence="5">
    <location>
        <position position="178"/>
    </location>
    <ligand>
        <name>(S)-malate</name>
        <dbReference type="ChEBI" id="CHEBI:15589"/>
    </ligand>
</feature>
<dbReference type="SUPFAM" id="SSF53223">
    <property type="entry name" value="Aminoacid dehydrogenase-like, N-terminal domain"/>
    <property type="match status" value="1"/>
</dbReference>
<dbReference type="Gene3D" id="3.40.50.10380">
    <property type="entry name" value="Malic enzyme, N-terminal domain"/>
    <property type="match status" value="1"/>
</dbReference>
<name>A0A922M648_SPOEX</name>
<dbReference type="Gene3D" id="3.40.50.720">
    <property type="entry name" value="NAD(P)-binding Rossmann-like Domain"/>
    <property type="match status" value="2"/>
</dbReference>
<dbReference type="PANTHER" id="PTHR23406">
    <property type="entry name" value="MALIC ENZYME-RELATED"/>
    <property type="match status" value="1"/>
</dbReference>
<evidence type="ECO:0000259" key="9">
    <source>
        <dbReference type="SMART" id="SM01274"/>
    </source>
</evidence>
<evidence type="ECO:0000256" key="3">
    <source>
        <dbReference type="ARBA" id="ARBA00022723"/>
    </source>
</evidence>
<dbReference type="InterPro" id="IPR001891">
    <property type="entry name" value="Malic_OxRdtase"/>
</dbReference>
<evidence type="ECO:0000259" key="8">
    <source>
        <dbReference type="SMART" id="SM00919"/>
    </source>
</evidence>
<dbReference type="Pfam" id="PF03949">
    <property type="entry name" value="Malic_M"/>
    <property type="match status" value="2"/>
</dbReference>
<comment type="cofactor">
    <cofactor evidence="6">
        <name>Mg(2+)</name>
        <dbReference type="ChEBI" id="CHEBI:18420"/>
    </cofactor>
    <cofactor evidence="6">
        <name>Mn(2+)</name>
        <dbReference type="ChEBI" id="CHEBI:29035"/>
    </cofactor>
    <text evidence="6">Divalent metal cations. Prefers magnesium or manganese.</text>
</comment>
<evidence type="ECO:0000256" key="4">
    <source>
        <dbReference type="PIRSR" id="PIRSR000106-1"/>
    </source>
</evidence>
<sequence>MKSVRVNYLVREITNKIPLRVFVRAFSDEEICPNLIRGVDYVRYPSLNKGLAFTMEERQVLGIQGLLAGSVQTQEEQLAICKYAVDRYKNPLNKHLYMAELLDTNEKLFYELMASDVEKYLPLVYTPTVGLVCQRFGLVYRRPRGLFVTIHDKGKIQRILRNWPESKVRAIVFTDGERILGLGDLGAYGMGIPVGKLCLYTALAGVPPSQCLPITLDVGTNNQMLLEDPMYIGIRQKRARGAEYDDFIEEFLVACTKQYSQTVLLQFEDFALANATRLLDKYKNCFCTFNDDIQGTASVMVAGMLAACRITKKKLQDNVYLFLGAGSAGVGIANLLCDAMVEEGTSKEEAVKKIYLFDVDGLLSTRRQGGVSTVGGSFTPEILQQMAKNAERPQIYALSNPTVKAECTAQQAYDHTEGRCVYASGSPFPPVKYGGKIYCTGQGNNSYVFPGIAMGAIACHARHVPDSIFLAAAKTLAECVTQKDLDVGRIYPHLNEVRYTDICS</sequence>
<evidence type="ECO:0000256" key="1">
    <source>
        <dbReference type="ARBA" id="ARBA00001936"/>
    </source>
</evidence>
<dbReference type="InterPro" id="IPR036291">
    <property type="entry name" value="NAD(P)-bd_dom_sf"/>
</dbReference>
<dbReference type="SMART" id="SM01274">
    <property type="entry name" value="malic"/>
    <property type="match status" value="1"/>
</dbReference>
<evidence type="ECO:0000313" key="11">
    <source>
        <dbReference type="Proteomes" id="UP000814243"/>
    </source>
</evidence>
<dbReference type="PANTHER" id="PTHR23406:SF90">
    <property type="entry name" value="MALIC ENZYME-RELATED"/>
    <property type="match status" value="1"/>
</dbReference>
<dbReference type="InterPro" id="IPR015884">
    <property type="entry name" value="Malic_enzyme_CS"/>
</dbReference>
<feature type="binding site" evidence="5">
    <location>
        <position position="444"/>
    </location>
    <ligand>
        <name>(S)-malate</name>
        <dbReference type="ChEBI" id="CHEBI:15589"/>
    </ligand>
</feature>
<proteinExistence type="inferred from homology"/>
<comment type="cofactor">
    <cofactor evidence="1">
        <name>Mn(2+)</name>
        <dbReference type="ChEBI" id="CHEBI:29035"/>
    </cofactor>
</comment>
<feature type="binding site" evidence="6">
    <location>
        <position position="292"/>
    </location>
    <ligand>
        <name>a divalent metal cation</name>
        <dbReference type="ChEBI" id="CHEBI:60240"/>
    </ligand>
</feature>
<dbReference type="GO" id="GO:0005739">
    <property type="term" value="C:mitochondrion"/>
    <property type="evidence" value="ECO:0007669"/>
    <property type="project" value="TreeGrafter"/>
</dbReference>
<accession>A0A922M648</accession>
<gene>
    <name evidence="10" type="ORF">HF086_000150</name>
</gene>
<dbReference type="EMBL" id="JACEFF010000779">
    <property type="protein sequence ID" value="KAH9631107.1"/>
    <property type="molecule type" value="Genomic_DNA"/>
</dbReference>
<dbReference type="PIRSF" id="PIRSF000106">
    <property type="entry name" value="ME"/>
    <property type="match status" value="1"/>
</dbReference>
<dbReference type="InterPro" id="IPR037062">
    <property type="entry name" value="Malic_N_dom_sf"/>
</dbReference>
<feature type="domain" description="Malic enzyme NAD-binding" evidence="8">
    <location>
        <begin position="293"/>
        <end position="498"/>
    </location>
</feature>
<dbReference type="SMART" id="SM00919">
    <property type="entry name" value="Malic_M"/>
    <property type="match status" value="1"/>
</dbReference>
<dbReference type="AlphaFoldDB" id="A0A922M648"/>
<evidence type="ECO:0000256" key="6">
    <source>
        <dbReference type="PIRSR" id="PIRSR000106-3"/>
    </source>
</evidence>
<dbReference type="GO" id="GO:0004473">
    <property type="term" value="F:malate dehydrogenase (decarboxylating) (NADP+) activity"/>
    <property type="evidence" value="ECO:0007669"/>
    <property type="project" value="TreeGrafter"/>
</dbReference>
<dbReference type="FunFam" id="3.40.50.10380:FF:000004">
    <property type="entry name" value="Malic enzyme"/>
    <property type="match status" value="1"/>
</dbReference>
<dbReference type="InterPro" id="IPR012301">
    <property type="entry name" value="Malic_N_dom"/>
</dbReference>
<feature type="binding site" evidence="6">
    <location>
        <position position="269"/>
    </location>
    <ligand>
        <name>a divalent metal cation</name>
        <dbReference type="ChEBI" id="CHEBI:60240"/>
    </ligand>
</feature>